<dbReference type="Pfam" id="PF13560">
    <property type="entry name" value="HTH_31"/>
    <property type="match status" value="1"/>
</dbReference>
<comment type="caution">
    <text evidence="2">The sequence shown here is derived from an EMBL/GenBank/DDBJ whole genome shotgun (WGS) entry which is preliminary data.</text>
</comment>
<dbReference type="PANTHER" id="PTHR35010">
    <property type="entry name" value="BLL4672 PROTEIN-RELATED"/>
    <property type="match status" value="1"/>
</dbReference>
<keyword evidence="3" id="KW-1185">Reference proteome</keyword>
<dbReference type="PANTHER" id="PTHR35010:SF2">
    <property type="entry name" value="BLL4672 PROTEIN"/>
    <property type="match status" value="1"/>
</dbReference>
<gene>
    <name evidence="2" type="ORF">R7226_01820</name>
</gene>
<dbReference type="SMART" id="SM00530">
    <property type="entry name" value="HTH_XRE"/>
    <property type="match status" value="1"/>
</dbReference>
<reference evidence="3" key="1">
    <citation type="submission" date="2023-07" db="EMBL/GenBank/DDBJ databases">
        <title>Conexibacter stalactiti sp. nov., isolated from stalactites in a lava cave and emended description of the genus Conexibacter.</title>
        <authorList>
            <person name="Lee S.D."/>
        </authorList>
    </citation>
    <scope>NUCLEOTIDE SEQUENCE [LARGE SCALE GENOMIC DNA]</scope>
    <source>
        <strain evidence="3">KCTC 39840</strain>
    </source>
</reference>
<dbReference type="Pfam" id="PF17765">
    <property type="entry name" value="MLTR_LBD"/>
    <property type="match status" value="1"/>
</dbReference>
<protein>
    <submittedName>
        <fullName evidence="2">Helix-turn-helix transcriptional regulator</fullName>
    </submittedName>
</protein>
<feature type="domain" description="HTH cro/C1-type" evidence="1">
    <location>
        <begin position="9"/>
        <end position="81"/>
    </location>
</feature>
<dbReference type="SUPFAM" id="SSF47413">
    <property type="entry name" value="lambda repressor-like DNA-binding domains"/>
    <property type="match status" value="1"/>
</dbReference>
<sequence length="269" mass="30489">MQRKELASFLRARREASDPIALGLDPGTRRRTPGLRREEVSQLSGVSVTWYTWLEQGRDITVSRQVVESLARALRMPAAEREHLFTLAGHVLPPEADSAQPVDDTLRRLVDELAPNPACVVGRWWDVLAANDAYVAISGLDLDGPPAERNLVWRTFTHRRPTDLYVDWEDEARQLVGQLRVQLARHPDDARGPALVDAISRADPRFVRLWDEQTVRRPHSARKRFQHSRLGRLHLDYVKLAADGDNSLLAFLPGDEPTAASLRRLRRTA</sequence>
<dbReference type="Gene3D" id="3.30.450.180">
    <property type="match status" value="1"/>
</dbReference>
<organism evidence="2 3">
    <name type="scientific">Conexibacter stalactiti</name>
    <dbReference type="NCBI Taxonomy" id="1940611"/>
    <lineage>
        <taxon>Bacteria</taxon>
        <taxon>Bacillati</taxon>
        <taxon>Actinomycetota</taxon>
        <taxon>Thermoleophilia</taxon>
        <taxon>Solirubrobacterales</taxon>
        <taxon>Conexibacteraceae</taxon>
        <taxon>Conexibacter</taxon>
    </lineage>
</organism>
<dbReference type="InterPro" id="IPR001387">
    <property type="entry name" value="Cro/C1-type_HTH"/>
</dbReference>
<dbReference type="RefSeq" id="WP_318595320.1">
    <property type="nucleotide sequence ID" value="NZ_JAWSTH010000002.1"/>
</dbReference>
<dbReference type="InterPro" id="IPR010982">
    <property type="entry name" value="Lambda_DNA-bd_dom_sf"/>
</dbReference>
<name>A0ABU4HIB7_9ACTN</name>
<dbReference type="Proteomes" id="UP001284601">
    <property type="component" value="Unassembled WGS sequence"/>
</dbReference>
<evidence type="ECO:0000313" key="2">
    <source>
        <dbReference type="EMBL" id="MDW5593057.1"/>
    </source>
</evidence>
<evidence type="ECO:0000259" key="1">
    <source>
        <dbReference type="SMART" id="SM00530"/>
    </source>
</evidence>
<accession>A0ABU4HIB7</accession>
<proteinExistence type="predicted"/>
<dbReference type="Gene3D" id="1.10.260.40">
    <property type="entry name" value="lambda repressor-like DNA-binding domains"/>
    <property type="match status" value="1"/>
</dbReference>
<evidence type="ECO:0000313" key="3">
    <source>
        <dbReference type="Proteomes" id="UP001284601"/>
    </source>
</evidence>
<dbReference type="CDD" id="cd00093">
    <property type="entry name" value="HTH_XRE"/>
    <property type="match status" value="1"/>
</dbReference>
<dbReference type="EMBL" id="JAWSTH010000002">
    <property type="protein sequence ID" value="MDW5593057.1"/>
    <property type="molecule type" value="Genomic_DNA"/>
</dbReference>
<dbReference type="InterPro" id="IPR041413">
    <property type="entry name" value="MLTR_LBD"/>
</dbReference>